<dbReference type="AlphaFoldDB" id="A0A3B1A456"/>
<accession>A0A3B1A456</accession>
<protein>
    <submittedName>
        <fullName evidence="2">Uncharacterized protein</fullName>
    </submittedName>
</protein>
<name>A0A3B1A456_9ZZZZ</name>
<evidence type="ECO:0000256" key="1">
    <source>
        <dbReference type="SAM" id="MobiDB-lite"/>
    </source>
</evidence>
<feature type="region of interest" description="Disordered" evidence="1">
    <location>
        <begin position="1"/>
        <end position="21"/>
    </location>
</feature>
<reference evidence="2" key="1">
    <citation type="submission" date="2018-06" db="EMBL/GenBank/DDBJ databases">
        <authorList>
            <person name="Zhirakovskaya E."/>
        </authorList>
    </citation>
    <scope>NUCLEOTIDE SEQUENCE</scope>
</reference>
<proteinExistence type="predicted"/>
<gene>
    <name evidence="2" type="ORF">MNBD_GAMMA20-545</name>
</gene>
<sequence>KDKKDDHKKHDGDKEHSKSHD</sequence>
<dbReference type="EMBL" id="UOFU01000155">
    <property type="protein sequence ID" value="VAW98851.1"/>
    <property type="molecule type" value="Genomic_DNA"/>
</dbReference>
<feature type="non-terminal residue" evidence="2">
    <location>
        <position position="1"/>
    </location>
</feature>
<organism evidence="2">
    <name type="scientific">hydrothermal vent metagenome</name>
    <dbReference type="NCBI Taxonomy" id="652676"/>
    <lineage>
        <taxon>unclassified sequences</taxon>
        <taxon>metagenomes</taxon>
        <taxon>ecological metagenomes</taxon>
    </lineage>
</organism>
<evidence type="ECO:0000313" key="2">
    <source>
        <dbReference type="EMBL" id="VAW98851.1"/>
    </source>
</evidence>